<dbReference type="InterPro" id="IPR036291">
    <property type="entry name" value="NAD(P)-bd_dom_sf"/>
</dbReference>
<dbReference type="Proteomes" id="UP000308230">
    <property type="component" value="Unassembled WGS sequence"/>
</dbReference>
<evidence type="ECO:0000256" key="1">
    <source>
        <dbReference type="ARBA" id="ARBA00006484"/>
    </source>
</evidence>
<dbReference type="Gene3D" id="3.40.50.720">
    <property type="entry name" value="NAD(P)-binding Rossmann-like Domain"/>
    <property type="match status" value="1"/>
</dbReference>
<feature type="domain" description="Ketoreductase" evidence="5">
    <location>
        <begin position="7"/>
        <end position="186"/>
    </location>
</feature>
<evidence type="ECO:0000259" key="5">
    <source>
        <dbReference type="SMART" id="SM00822"/>
    </source>
</evidence>
<dbReference type="OrthoDB" id="9775296at2"/>
<dbReference type="GO" id="GO:0008206">
    <property type="term" value="P:bile acid metabolic process"/>
    <property type="evidence" value="ECO:0007669"/>
    <property type="project" value="UniProtKB-ARBA"/>
</dbReference>
<dbReference type="SUPFAM" id="SSF51735">
    <property type="entry name" value="NAD(P)-binding Rossmann-fold domains"/>
    <property type="match status" value="1"/>
</dbReference>
<gene>
    <name evidence="6" type="ORF">FCL54_04575</name>
</gene>
<dbReference type="SMART" id="SM00822">
    <property type="entry name" value="PKS_KR"/>
    <property type="match status" value="1"/>
</dbReference>
<dbReference type="PANTHER" id="PTHR43391:SF14">
    <property type="entry name" value="DEHYDROGENASE_REDUCTASE SDR FAMILY PROTEIN 7-LIKE"/>
    <property type="match status" value="1"/>
</dbReference>
<keyword evidence="7" id="KW-1185">Reference proteome</keyword>
<evidence type="ECO:0000313" key="6">
    <source>
        <dbReference type="EMBL" id="TLS38419.1"/>
    </source>
</evidence>
<dbReference type="InterPro" id="IPR002347">
    <property type="entry name" value="SDR_fam"/>
</dbReference>
<dbReference type="PRINTS" id="PR00081">
    <property type="entry name" value="GDHRDH"/>
</dbReference>
<organism evidence="6 7">
    <name type="scientific">Exobacillus caeni</name>
    <dbReference type="NCBI Taxonomy" id="2574798"/>
    <lineage>
        <taxon>Bacteria</taxon>
        <taxon>Bacillati</taxon>
        <taxon>Bacillota</taxon>
        <taxon>Bacilli</taxon>
        <taxon>Bacillales</taxon>
        <taxon>Guptibacillaceae</taxon>
        <taxon>Exobacillus</taxon>
    </lineage>
</organism>
<comment type="caution">
    <text evidence="6">The sequence shown here is derived from an EMBL/GenBank/DDBJ whole genome shotgun (WGS) entry which is preliminary data.</text>
</comment>
<comment type="similarity">
    <text evidence="1 4">Belongs to the short-chain dehydrogenases/reductases (SDR) family.</text>
</comment>
<evidence type="ECO:0000313" key="7">
    <source>
        <dbReference type="Proteomes" id="UP000308230"/>
    </source>
</evidence>
<name>A0A5R9F7B4_9BACL</name>
<dbReference type="EMBL" id="SWLG01000003">
    <property type="protein sequence ID" value="TLS38419.1"/>
    <property type="molecule type" value="Genomic_DNA"/>
</dbReference>
<reference evidence="6 7" key="1">
    <citation type="submission" date="2019-04" db="EMBL/GenBank/DDBJ databases">
        <title>Bacillus caeni sp. nov., a bacterium isolated from mangrove sediment.</title>
        <authorList>
            <person name="Huang H."/>
            <person name="Mo K."/>
            <person name="Hu Y."/>
        </authorList>
    </citation>
    <scope>NUCLEOTIDE SEQUENCE [LARGE SCALE GENOMIC DNA]</scope>
    <source>
        <strain evidence="6 7">HB172195</strain>
    </source>
</reference>
<dbReference type="PIRSF" id="PIRSF000126">
    <property type="entry name" value="11-beta-HSD1"/>
    <property type="match status" value="1"/>
</dbReference>
<sequence>MASLKGSVAIITGASRGVGRETAIKLAEEGCHVVLAARTESELNQIADKASSYGVTALPVVTDVSKEEDVKKLVSETLEQFGKIDILINNAGIGKYGTIDEISVDDYDAMMNTNMKSTFLCSKFVLPEMKKQEQGHILNVASVAGLRGLPNEAVYCATKHAQRGFAQSLDYEARPYGVKVSCISPGGINTDFAIGSGREKGDPALENFLKPEQVADVIIHTLKQPEDARIIEVTMRPMSEPL</sequence>
<evidence type="ECO:0000256" key="4">
    <source>
        <dbReference type="RuleBase" id="RU000363"/>
    </source>
</evidence>
<dbReference type="RefSeq" id="WP_138123681.1">
    <property type="nucleotide sequence ID" value="NZ_SWLG01000003.1"/>
</dbReference>
<evidence type="ECO:0000256" key="2">
    <source>
        <dbReference type="ARBA" id="ARBA00022857"/>
    </source>
</evidence>
<keyword evidence="3" id="KW-0560">Oxidoreductase</keyword>
<dbReference type="FunFam" id="3.40.50.720:FF:000084">
    <property type="entry name" value="Short-chain dehydrogenase reductase"/>
    <property type="match status" value="1"/>
</dbReference>
<dbReference type="AlphaFoldDB" id="A0A5R9F7B4"/>
<protein>
    <submittedName>
        <fullName evidence="6">SDR family oxidoreductase</fullName>
    </submittedName>
</protein>
<dbReference type="CDD" id="cd05233">
    <property type="entry name" value="SDR_c"/>
    <property type="match status" value="1"/>
</dbReference>
<dbReference type="PANTHER" id="PTHR43391">
    <property type="entry name" value="RETINOL DEHYDROGENASE-RELATED"/>
    <property type="match status" value="1"/>
</dbReference>
<dbReference type="Pfam" id="PF00106">
    <property type="entry name" value="adh_short"/>
    <property type="match status" value="1"/>
</dbReference>
<keyword evidence="2" id="KW-0521">NADP</keyword>
<accession>A0A5R9F7B4</accession>
<proteinExistence type="inferred from homology"/>
<dbReference type="PRINTS" id="PR00080">
    <property type="entry name" value="SDRFAMILY"/>
</dbReference>
<dbReference type="InterPro" id="IPR057326">
    <property type="entry name" value="KR_dom"/>
</dbReference>
<evidence type="ECO:0000256" key="3">
    <source>
        <dbReference type="ARBA" id="ARBA00023002"/>
    </source>
</evidence>
<dbReference type="GO" id="GO:0016491">
    <property type="term" value="F:oxidoreductase activity"/>
    <property type="evidence" value="ECO:0007669"/>
    <property type="project" value="UniProtKB-KW"/>
</dbReference>